<feature type="transmembrane region" description="Helical" evidence="5">
    <location>
        <begin position="343"/>
        <end position="364"/>
    </location>
</feature>
<dbReference type="OrthoDB" id="5946161at2"/>
<feature type="transmembrane region" description="Helical" evidence="5">
    <location>
        <begin position="155"/>
        <end position="175"/>
    </location>
</feature>
<dbReference type="GO" id="GO:0016020">
    <property type="term" value="C:membrane"/>
    <property type="evidence" value="ECO:0007669"/>
    <property type="project" value="UniProtKB-SubCell"/>
</dbReference>
<organism evidence="7">
    <name type="scientific">Burkholderia sp. (strain CCGE1003)</name>
    <dbReference type="NCBI Taxonomy" id="640512"/>
    <lineage>
        <taxon>Bacteria</taxon>
        <taxon>Pseudomonadati</taxon>
        <taxon>Pseudomonadota</taxon>
        <taxon>Betaproteobacteria</taxon>
        <taxon>Burkholderiales</taxon>
        <taxon>Burkholderiaceae</taxon>
        <taxon>Burkholderia</taxon>
    </lineage>
</organism>
<feature type="transmembrane region" description="Helical" evidence="5">
    <location>
        <begin position="234"/>
        <end position="253"/>
    </location>
</feature>
<dbReference type="KEGG" id="bgf:BC1003_2126"/>
<gene>
    <name evidence="7" type="ordered locus">BC1003_2126</name>
</gene>
<evidence type="ECO:0000256" key="4">
    <source>
        <dbReference type="ARBA" id="ARBA00023136"/>
    </source>
</evidence>
<keyword evidence="3 5" id="KW-1133">Transmembrane helix</keyword>
<feature type="transmembrane region" description="Helical" evidence="5">
    <location>
        <begin position="126"/>
        <end position="143"/>
    </location>
</feature>
<evidence type="ECO:0000259" key="6">
    <source>
        <dbReference type="Pfam" id="PF13515"/>
    </source>
</evidence>
<feature type="domain" description="Integral membrane bound transporter" evidence="6">
    <location>
        <begin position="43"/>
        <end position="171"/>
    </location>
</feature>
<keyword evidence="4 5" id="KW-0472">Membrane</keyword>
<comment type="subcellular location">
    <subcellularLocation>
        <location evidence="1">Membrane</location>
        <topology evidence="1">Multi-pass membrane protein</topology>
    </subcellularLocation>
</comment>
<dbReference type="EMBL" id="CP002217">
    <property type="protein sequence ID" value="ADN58085.1"/>
    <property type="molecule type" value="Genomic_DNA"/>
</dbReference>
<name>E1TBT7_BURSG</name>
<evidence type="ECO:0000256" key="2">
    <source>
        <dbReference type="ARBA" id="ARBA00022692"/>
    </source>
</evidence>
<sequence length="385" mass="40838">MPNIALSVLVNTLRGIRNELTVATLGGRARQCMVATLATVATVYIAHWLRLDQIWWPVICAFSLTGLELKASLLQGVQQIAGTLCGAIIGWLLSAHVADQVGLFVLCVMFLSAGGLYLATSRAFSYMWILSTVLAIFMIASAHTRSVPNPQRMVLMLFAGAMVGTAAYWVVCSLADTLSRIIGHKPRAAVPAVAPSAAPSDAPGGTLGRLRHTAAAAVTLSVLAYLAWRYPLEGFAQAMTTALVTLLVPLDVSGAWSPYAVALRMCHRLLGCLAGTVLVLAALPLTAGNMHYCVIALFVLVWLACHFRFGDSNISYAGTQCGAVVILAFVHDGTWLSDNVQAAFSRLIGVAAGIVVLTMVLAVASRAFASWPLSGIVKTFVARRD</sequence>
<evidence type="ECO:0000256" key="3">
    <source>
        <dbReference type="ARBA" id="ARBA00022989"/>
    </source>
</evidence>
<proteinExistence type="predicted"/>
<protein>
    <recommendedName>
        <fullName evidence="6">Integral membrane bound transporter domain-containing protein</fullName>
    </recommendedName>
</protein>
<feature type="transmembrane region" description="Helical" evidence="5">
    <location>
        <begin position="314"/>
        <end position="331"/>
    </location>
</feature>
<dbReference type="STRING" id="640512.BC1003_2126"/>
<dbReference type="AlphaFoldDB" id="E1TBT7"/>
<dbReference type="InterPro" id="IPR049453">
    <property type="entry name" value="Memb_transporter_dom"/>
</dbReference>
<feature type="transmembrane region" description="Helical" evidence="5">
    <location>
        <begin position="289"/>
        <end position="307"/>
    </location>
</feature>
<feature type="transmembrane region" description="Helical" evidence="5">
    <location>
        <begin position="210"/>
        <end position="228"/>
    </location>
</feature>
<feature type="transmembrane region" description="Helical" evidence="5">
    <location>
        <begin position="103"/>
        <end position="119"/>
    </location>
</feature>
<dbReference type="HOGENOM" id="CLU_052308_0_0_4"/>
<evidence type="ECO:0000256" key="5">
    <source>
        <dbReference type="SAM" id="Phobius"/>
    </source>
</evidence>
<accession>E1TBT7</accession>
<reference evidence="7" key="1">
    <citation type="submission" date="2010-09" db="EMBL/GenBank/DDBJ databases">
        <title>Complete sequence of chromosome1 of Burkholderia sp. CCGE1003.</title>
        <authorList>
            <consortium name="US DOE Joint Genome Institute"/>
            <person name="Lucas S."/>
            <person name="Copeland A."/>
            <person name="Lapidus A."/>
            <person name="Cheng J.-F."/>
            <person name="Bruce D."/>
            <person name="Goodwin L."/>
            <person name="Pitluck S."/>
            <person name="Daligault H."/>
            <person name="Davenport K."/>
            <person name="Detter J.C."/>
            <person name="Han C."/>
            <person name="Tapia R."/>
            <person name="Land M."/>
            <person name="Hauser L."/>
            <person name="Jeffries C."/>
            <person name="Kyrpides N."/>
            <person name="Ivanova N."/>
            <person name="Ovchinnikova G."/>
            <person name="Martinez-Romero E."/>
            <person name="Rogel M.A."/>
            <person name="Auchtung J."/>
            <person name="Tiedje J.M."/>
            <person name="Woyke T."/>
        </authorList>
    </citation>
    <scope>NUCLEOTIDE SEQUENCE</scope>
    <source>
        <strain evidence="7">CCGE1003</strain>
    </source>
</reference>
<dbReference type="Pfam" id="PF13515">
    <property type="entry name" value="FUSC_2"/>
    <property type="match status" value="1"/>
</dbReference>
<keyword evidence="2 5" id="KW-0812">Transmembrane</keyword>
<evidence type="ECO:0000256" key="1">
    <source>
        <dbReference type="ARBA" id="ARBA00004141"/>
    </source>
</evidence>
<dbReference type="eggNOG" id="COG1289">
    <property type="taxonomic scope" value="Bacteria"/>
</dbReference>
<evidence type="ECO:0000313" key="7">
    <source>
        <dbReference type="EMBL" id="ADN58085.1"/>
    </source>
</evidence>